<dbReference type="AlphaFoldDB" id="A0A699LAU3"/>
<dbReference type="EMBL" id="BKCJ010591416">
    <property type="protein sequence ID" value="GFB27752.1"/>
    <property type="molecule type" value="Genomic_DNA"/>
</dbReference>
<feature type="compositionally biased region" description="Basic and acidic residues" evidence="1">
    <location>
        <begin position="188"/>
        <end position="206"/>
    </location>
</feature>
<name>A0A699LAU3_TANCI</name>
<comment type="caution">
    <text evidence="2">The sequence shown here is derived from an EMBL/GenBank/DDBJ whole genome shotgun (WGS) entry which is preliminary data.</text>
</comment>
<evidence type="ECO:0000256" key="1">
    <source>
        <dbReference type="SAM" id="MobiDB-lite"/>
    </source>
</evidence>
<sequence>MLLMQAQENEVALDIGQLLFLAGRQDNAFDDDVDEQPVQDLALNVDNVFQADDCDAFDSDVDEALTVQTMFMANLSSANPDVICAHHDDHGMHDSVQLDHAVDSHSNYISDSNMIPYDQPKPYYNELNKVAIGYKNPLCLTHAKQLQPALYNGYEIIKDNHALAIVYSTEDTLEMAEITRKKMNAKMNDPECGTRKVKIEPHDYSKSHLKNN</sequence>
<gene>
    <name evidence="2" type="ORF">Tci_699723</name>
</gene>
<accession>A0A699LAU3</accession>
<protein>
    <submittedName>
        <fullName evidence="2">Retrovirus-related Pol polyprotein from transposon TNT 1-94</fullName>
    </submittedName>
</protein>
<proteinExistence type="predicted"/>
<evidence type="ECO:0000313" key="2">
    <source>
        <dbReference type="EMBL" id="GFB27752.1"/>
    </source>
</evidence>
<organism evidence="2">
    <name type="scientific">Tanacetum cinerariifolium</name>
    <name type="common">Dalmatian daisy</name>
    <name type="synonym">Chrysanthemum cinerariifolium</name>
    <dbReference type="NCBI Taxonomy" id="118510"/>
    <lineage>
        <taxon>Eukaryota</taxon>
        <taxon>Viridiplantae</taxon>
        <taxon>Streptophyta</taxon>
        <taxon>Embryophyta</taxon>
        <taxon>Tracheophyta</taxon>
        <taxon>Spermatophyta</taxon>
        <taxon>Magnoliopsida</taxon>
        <taxon>eudicotyledons</taxon>
        <taxon>Gunneridae</taxon>
        <taxon>Pentapetalae</taxon>
        <taxon>asterids</taxon>
        <taxon>campanulids</taxon>
        <taxon>Asterales</taxon>
        <taxon>Asteraceae</taxon>
        <taxon>Asteroideae</taxon>
        <taxon>Anthemideae</taxon>
        <taxon>Anthemidinae</taxon>
        <taxon>Tanacetum</taxon>
    </lineage>
</organism>
<reference evidence="2" key="1">
    <citation type="journal article" date="2019" name="Sci. Rep.">
        <title>Draft genome of Tanacetum cinerariifolium, the natural source of mosquito coil.</title>
        <authorList>
            <person name="Yamashiro T."/>
            <person name="Shiraishi A."/>
            <person name="Satake H."/>
            <person name="Nakayama K."/>
        </authorList>
    </citation>
    <scope>NUCLEOTIDE SEQUENCE</scope>
</reference>
<feature type="region of interest" description="Disordered" evidence="1">
    <location>
        <begin position="187"/>
        <end position="212"/>
    </location>
</feature>